<accession>A0A7S2QNW8</accession>
<feature type="region of interest" description="Disordered" evidence="1">
    <location>
        <begin position="69"/>
        <end position="96"/>
    </location>
</feature>
<protein>
    <submittedName>
        <fullName evidence="2">Uncharacterized protein</fullName>
    </submittedName>
</protein>
<feature type="region of interest" description="Disordered" evidence="1">
    <location>
        <begin position="110"/>
        <end position="133"/>
    </location>
</feature>
<name>A0A7S2QNW8_9DINO</name>
<evidence type="ECO:0000313" key="2">
    <source>
        <dbReference type="EMBL" id="CAD9647423.1"/>
    </source>
</evidence>
<dbReference type="EMBL" id="HBGW01103174">
    <property type="protein sequence ID" value="CAD9647423.1"/>
    <property type="molecule type" value="Transcribed_RNA"/>
</dbReference>
<dbReference type="AlphaFoldDB" id="A0A7S2QNW8"/>
<proteinExistence type="predicted"/>
<organism evidence="2">
    <name type="scientific">Zooxanthella nutricula</name>
    <dbReference type="NCBI Taxonomy" id="1333877"/>
    <lineage>
        <taxon>Eukaryota</taxon>
        <taxon>Sar</taxon>
        <taxon>Alveolata</taxon>
        <taxon>Dinophyceae</taxon>
        <taxon>Peridiniales</taxon>
        <taxon>Peridiniales incertae sedis</taxon>
        <taxon>Zooxanthella</taxon>
    </lineage>
</organism>
<feature type="region of interest" description="Disordered" evidence="1">
    <location>
        <begin position="147"/>
        <end position="166"/>
    </location>
</feature>
<feature type="region of interest" description="Disordered" evidence="1">
    <location>
        <begin position="190"/>
        <end position="220"/>
    </location>
</feature>
<sequence>MDGSGAAHLTAIAEGEDIGAAEGWPSDVVPLGKLLRQAREEPMRRERQRLVDNFSPATQGFWRLVDNLGPATQSSHSEVGHKHHSTTQSSSFGRQATARTAGRPVVIHRHHHHHYHHHYEPGRDDWPEGEPREGDLDVVDLLASPLRHAADSRADPRPGRKSGVEHLHCHHHAREEGMPPNAHKLIHDARKAARGRFDAGPGAAAGDGAAGPDTRLPRLA</sequence>
<gene>
    <name evidence="2" type="ORF">BRAN1462_LOCUS65245</name>
</gene>
<feature type="compositionally biased region" description="Polar residues" evidence="1">
    <location>
        <begin position="86"/>
        <end position="96"/>
    </location>
</feature>
<feature type="compositionally biased region" description="Basic and acidic residues" evidence="1">
    <location>
        <begin position="148"/>
        <end position="166"/>
    </location>
</feature>
<evidence type="ECO:0000256" key="1">
    <source>
        <dbReference type="SAM" id="MobiDB-lite"/>
    </source>
</evidence>
<feature type="compositionally biased region" description="Basic and acidic residues" evidence="1">
    <location>
        <begin position="118"/>
        <end position="133"/>
    </location>
</feature>
<reference evidence="2" key="1">
    <citation type="submission" date="2021-01" db="EMBL/GenBank/DDBJ databases">
        <authorList>
            <person name="Corre E."/>
            <person name="Pelletier E."/>
            <person name="Niang G."/>
            <person name="Scheremetjew M."/>
            <person name="Finn R."/>
            <person name="Kale V."/>
            <person name="Holt S."/>
            <person name="Cochrane G."/>
            <person name="Meng A."/>
            <person name="Brown T."/>
            <person name="Cohen L."/>
        </authorList>
    </citation>
    <scope>NUCLEOTIDE SEQUENCE</scope>
    <source>
        <strain evidence="2">RCC3387</strain>
    </source>
</reference>